<dbReference type="InterPro" id="IPR036812">
    <property type="entry name" value="NAD(P)_OxRdtase_dom_sf"/>
</dbReference>
<evidence type="ECO:0000313" key="2">
    <source>
        <dbReference type="EMBL" id="MCW1887610.1"/>
    </source>
</evidence>
<dbReference type="Gene3D" id="3.20.20.100">
    <property type="entry name" value="NADP-dependent oxidoreductase domain"/>
    <property type="match status" value="1"/>
</dbReference>
<dbReference type="PANTHER" id="PTHR42686:SF1">
    <property type="entry name" value="GH17980P-RELATED"/>
    <property type="match status" value="1"/>
</dbReference>
<dbReference type="EMBL" id="JAPDDS010000020">
    <property type="protein sequence ID" value="MCW1887610.1"/>
    <property type="molecule type" value="Genomic_DNA"/>
</dbReference>
<dbReference type="PANTHER" id="PTHR42686">
    <property type="entry name" value="GH17980P-RELATED"/>
    <property type="match status" value="1"/>
</dbReference>
<dbReference type="CDD" id="cd19152">
    <property type="entry name" value="AKR_AKR15A"/>
    <property type="match status" value="1"/>
</dbReference>
<dbReference type="Proteomes" id="UP001207930">
    <property type="component" value="Unassembled WGS sequence"/>
</dbReference>
<sequence>MNTRRDFLATFATASGALVAASSQRLVAQDAAPAAAASAASGVALPQSDKTAKGRYRPPFRIGLGSAPIGGSSGLGITHAQSFAIMENAWNAGIRYYDTSPFYGYGLAEHRFNHFLSEKPREEFVLSTKVGRVFEAAANAPKSALGGWANPLPFKYKYDYTAEGTRRSVEDSLQRLGLASIDIVFIHDLAPDNGDLKETYPAYFEQAVKGAMPELIKMKEEGIIKAWGLGVNHIDPILGAFKESDPDVILMACNYTLIDHTAAIEKVFPLCEERGASLVIGSPLNNGFLTGRDRFNYGGKPTAEQIGKRTKLEAVAKKHAVDLRTAALQFTAAPAVVSATIPGARSVPQPQENVTSMGVKIPADFWAELKSEKLLDASAPVPA</sequence>
<name>A0ABT3FVL6_9BACT</name>
<dbReference type="InterPro" id="IPR006311">
    <property type="entry name" value="TAT_signal"/>
</dbReference>
<reference evidence="2 3" key="1">
    <citation type="submission" date="2022-10" db="EMBL/GenBank/DDBJ databases">
        <title>Luteolibacter flavescens strain MCCC 1K03193, whole genome shotgun sequencing project.</title>
        <authorList>
            <person name="Zhao G."/>
            <person name="Shen L."/>
        </authorList>
    </citation>
    <scope>NUCLEOTIDE SEQUENCE [LARGE SCALE GENOMIC DNA]</scope>
    <source>
        <strain evidence="2 3">MCCC 1K03193</strain>
    </source>
</reference>
<dbReference type="PROSITE" id="PS51318">
    <property type="entry name" value="TAT"/>
    <property type="match status" value="1"/>
</dbReference>
<protein>
    <submittedName>
        <fullName evidence="2">Aldo/keto reductase</fullName>
    </submittedName>
</protein>
<comment type="caution">
    <text evidence="2">The sequence shown here is derived from an EMBL/GenBank/DDBJ whole genome shotgun (WGS) entry which is preliminary data.</text>
</comment>
<dbReference type="InterPro" id="IPR023210">
    <property type="entry name" value="NADP_OxRdtase_dom"/>
</dbReference>
<feature type="domain" description="NADP-dependent oxidoreductase" evidence="1">
    <location>
        <begin position="61"/>
        <end position="371"/>
    </location>
</feature>
<evidence type="ECO:0000313" key="3">
    <source>
        <dbReference type="Proteomes" id="UP001207930"/>
    </source>
</evidence>
<dbReference type="InterPro" id="IPR020471">
    <property type="entry name" value="AKR"/>
</dbReference>
<evidence type="ECO:0000259" key="1">
    <source>
        <dbReference type="Pfam" id="PF00248"/>
    </source>
</evidence>
<organism evidence="2 3">
    <name type="scientific">Luteolibacter flavescens</name>
    <dbReference type="NCBI Taxonomy" id="1859460"/>
    <lineage>
        <taxon>Bacteria</taxon>
        <taxon>Pseudomonadati</taxon>
        <taxon>Verrucomicrobiota</taxon>
        <taxon>Verrucomicrobiia</taxon>
        <taxon>Verrucomicrobiales</taxon>
        <taxon>Verrucomicrobiaceae</taxon>
        <taxon>Luteolibacter</taxon>
    </lineage>
</organism>
<dbReference type="Pfam" id="PF00248">
    <property type="entry name" value="Aldo_ket_red"/>
    <property type="match status" value="1"/>
</dbReference>
<proteinExistence type="predicted"/>
<gene>
    <name evidence="2" type="ORF">OKA04_22930</name>
</gene>
<dbReference type="RefSeq" id="WP_264503566.1">
    <property type="nucleotide sequence ID" value="NZ_JAPDDS010000020.1"/>
</dbReference>
<accession>A0ABT3FVL6</accession>
<dbReference type="SUPFAM" id="SSF51430">
    <property type="entry name" value="NAD(P)-linked oxidoreductase"/>
    <property type="match status" value="1"/>
</dbReference>
<keyword evidence="3" id="KW-1185">Reference proteome</keyword>